<keyword evidence="1" id="KW-0812">Transmembrane</keyword>
<dbReference type="AlphaFoldDB" id="A0A8H6FXP5"/>
<feature type="transmembrane region" description="Helical" evidence="1">
    <location>
        <begin position="171"/>
        <end position="189"/>
    </location>
</feature>
<feature type="transmembrane region" description="Helical" evidence="1">
    <location>
        <begin position="130"/>
        <end position="151"/>
    </location>
</feature>
<name>A0A8H6FXP5_9LECA</name>
<dbReference type="EMBL" id="JACCJC010000017">
    <property type="protein sequence ID" value="KAF6236652.1"/>
    <property type="molecule type" value="Genomic_DNA"/>
</dbReference>
<feature type="transmembrane region" description="Helical" evidence="1">
    <location>
        <begin position="269"/>
        <end position="293"/>
    </location>
</feature>
<keyword evidence="1" id="KW-0472">Membrane</keyword>
<sequence length="386" mass="42938">MSNPITGAASSEQLSRRTSERAIPPYMVRFGDYFHCTVNEAVDVVVIHHHPTSTMYEYDPYAVHAPGDQHIKHVPLTSLSKLSPYAALTLSIVLVILFLLKQYIIEAFLLKRLYGSRYTQLNEVNRRGFVNHHIAGATKLMILVAAVYPFINVAFRYAVLNDPYARGSRVTLGDVLVVCTQVLVGMYIFELIYRVKISHISAMHHIGTIMVAQAAIAISLDLTREKDASIEFILCTVWGAFDIVCELLPHIAIILYRLHPSSHLFLSRLFCFASATTLFGTLAETLVIFYLFGSLWPQWQLAFKIVTPILHCAFSATQLHGCHIFYRMWKRQVGILEEDVDGLEAGRAGGGGLEVKAEDSCATLTDERAGVLGQSVLLPPEGKTTG</sequence>
<dbReference type="OrthoDB" id="10010954at2759"/>
<comment type="caution">
    <text evidence="2">The sequence shown here is derived from an EMBL/GenBank/DDBJ whole genome shotgun (WGS) entry which is preliminary data.</text>
</comment>
<dbReference type="RefSeq" id="XP_037165985.1">
    <property type="nucleotide sequence ID" value="XM_037306861.1"/>
</dbReference>
<feature type="transmembrane region" description="Helical" evidence="1">
    <location>
        <begin position="232"/>
        <end position="257"/>
    </location>
</feature>
<dbReference type="Proteomes" id="UP000578531">
    <property type="component" value="Unassembled WGS sequence"/>
</dbReference>
<organism evidence="2 3">
    <name type="scientific">Letharia columbiana</name>
    <dbReference type="NCBI Taxonomy" id="112416"/>
    <lineage>
        <taxon>Eukaryota</taxon>
        <taxon>Fungi</taxon>
        <taxon>Dikarya</taxon>
        <taxon>Ascomycota</taxon>
        <taxon>Pezizomycotina</taxon>
        <taxon>Lecanoromycetes</taxon>
        <taxon>OSLEUM clade</taxon>
        <taxon>Lecanoromycetidae</taxon>
        <taxon>Lecanorales</taxon>
        <taxon>Lecanorineae</taxon>
        <taxon>Parmeliaceae</taxon>
        <taxon>Letharia</taxon>
    </lineage>
</organism>
<reference evidence="2 3" key="1">
    <citation type="journal article" date="2020" name="Genomics">
        <title>Complete, high-quality genomes from long-read metagenomic sequencing of two wolf lichen thalli reveals enigmatic genome architecture.</title>
        <authorList>
            <person name="McKenzie S.K."/>
            <person name="Walston R.F."/>
            <person name="Allen J.L."/>
        </authorList>
    </citation>
    <scope>NUCLEOTIDE SEQUENCE [LARGE SCALE GENOMIC DNA]</scope>
    <source>
        <strain evidence="2">WasteWater2</strain>
    </source>
</reference>
<evidence type="ECO:0000313" key="2">
    <source>
        <dbReference type="EMBL" id="KAF6236652.1"/>
    </source>
</evidence>
<gene>
    <name evidence="2" type="ORF">HO173_004943</name>
</gene>
<dbReference type="GeneID" id="59286607"/>
<keyword evidence="3" id="KW-1185">Reference proteome</keyword>
<evidence type="ECO:0000256" key="1">
    <source>
        <dbReference type="SAM" id="Phobius"/>
    </source>
</evidence>
<protein>
    <submittedName>
        <fullName evidence="2">Uncharacterized protein</fullName>
    </submittedName>
</protein>
<feature type="transmembrane region" description="Helical" evidence="1">
    <location>
        <begin position="85"/>
        <end position="109"/>
    </location>
</feature>
<keyword evidence="1" id="KW-1133">Transmembrane helix</keyword>
<evidence type="ECO:0000313" key="3">
    <source>
        <dbReference type="Proteomes" id="UP000578531"/>
    </source>
</evidence>
<proteinExistence type="predicted"/>
<accession>A0A8H6FXP5</accession>